<keyword evidence="1" id="KW-1133">Transmembrane helix</keyword>
<feature type="transmembrane region" description="Helical" evidence="1">
    <location>
        <begin position="12"/>
        <end position="33"/>
    </location>
</feature>
<proteinExistence type="predicted"/>
<geneLocation type="plasmid" evidence="2 3">
    <name>pFA1</name>
</geneLocation>
<keyword evidence="1" id="KW-0812">Transmembrane</keyword>
<reference evidence="2 3" key="1">
    <citation type="submission" date="2021-12" db="EMBL/GenBank/DDBJ databases">
        <title>Genome sequencing of bacteria with rrn-lacking chromosome and rrn-plasmid.</title>
        <authorList>
            <person name="Anda M."/>
            <person name="Iwasaki W."/>
        </authorList>
    </citation>
    <scope>NUCLEOTIDE SEQUENCE [LARGE SCALE GENOMIC DNA]</scope>
    <source>
        <strain evidence="2 3">DSM 100852</strain>
        <plasmid evidence="2 3">pFA1</plasmid>
    </source>
</reference>
<sequence>MEELRKGPKGHTIRFLILFSGIFVAAYGVYLVFPKHFNVYVFLAIGGFVLARYGWNLLKEKSDANKLVAQEEEKRIRTRDEKALVVLLDNEYRNHPLYIDTLLLLEQEYVPTGNRDEQKLFEFVLEIARKVLRSPHWRISEKLMQASYKLYFEATEVGNFPHKDMEKAQFIFERDFYLKQGNSFMLEQTKKKLKRSFPHLKSEWK</sequence>
<evidence type="ECO:0008006" key="4">
    <source>
        <dbReference type="Google" id="ProtNLM"/>
    </source>
</evidence>
<organism evidence="2 3">
    <name type="scientific">Fulvitalea axinellae</name>
    <dbReference type="NCBI Taxonomy" id="1182444"/>
    <lineage>
        <taxon>Bacteria</taxon>
        <taxon>Pseudomonadati</taxon>
        <taxon>Bacteroidota</taxon>
        <taxon>Cytophagia</taxon>
        <taxon>Cytophagales</taxon>
        <taxon>Persicobacteraceae</taxon>
        <taxon>Fulvitalea</taxon>
    </lineage>
</organism>
<dbReference type="EMBL" id="AP025315">
    <property type="protein sequence ID" value="BDD11524.1"/>
    <property type="molecule type" value="Genomic_DNA"/>
</dbReference>
<dbReference type="Proteomes" id="UP001348817">
    <property type="component" value="Plasmid pFA1"/>
</dbReference>
<evidence type="ECO:0000256" key="1">
    <source>
        <dbReference type="SAM" id="Phobius"/>
    </source>
</evidence>
<dbReference type="KEGG" id="fax:FUAX_39560"/>
<keyword evidence="3" id="KW-1185">Reference proteome</keyword>
<keyword evidence="2" id="KW-0614">Plasmid</keyword>
<evidence type="ECO:0000313" key="2">
    <source>
        <dbReference type="EMBL" id="BDD11524.1"/>
    </source>
</evidence>
<feature type="transmembrane region" description="Helical" evidence="1">
    <location>
        <begin position="39"/>
        <end position="58"/>
    </location>
</feature>
<dbReference type="RefSeq" id="WP_338395014.1">
    <property type="nucleotide sequence ID" value="NZ_AP025315.1"/>
</dbReference>
<keyword evidence="1" id="KW-0472">Membrane</keyword>
<protein>
    <recommendedName>
        <fullName evidence="4">DUF4129 domain-containing protein</fullName>
    </recommendedName>
</protein>
<evidence type="ECO:0000313" key="3">
    <source>
        <dbReference type="Proteomes" id="UP001348817"/>
    </source>
</evidence>
<gene>
    <name evidence="2" type="ORF">FUAX_39560</name>
</gene>
<dbReference type="AlphaFoldDB" id="A0AAU9DAC1"/>
<name>A0AAU9DAC1_9BACT</name>
<accession>A0AAU9DAC1</accession>